<evidence type="ECO:0000256" key="7">
    <source>
        <dbReference type="ARBA" id="ARBA00022989"/>
    </source>
</evidence>
<dbReference type="EMBL" id="CAJOBC010005314">
    <property type="protein sequence ID" value="CAF3859527.1"/>
    <property type="molecule type" value="Genomic_DNA"/>
</dbReference>
<dbReference type="PANTHER" id="PTHR11214:SF3">
    <property type="entry name" value="BETA-1,3-GALACTOSYLTRANSFERASE 6"/>
    <property type="match status" value="1"/>
</dbReference>
<keyword evidence="4" id="KW-0808">Transferase</keyword>
<accession>A0A814NIJ7</accession>
<evidence type="ECO:0000313" key="14">
    <source>
        <dbReference type="EMBL" id="CAF3859527.1"/>
    </source>
</evidence>
<evidence type="ECO:0000256" key="3">
    <source>
        <dbReference type="ARBA" id="ARBA00022676"/>
    </source>
</evidence>
<evidence type="ECO:0000256" key="4">
    <source>
        <dbReference type="ARBA" id="ARBA00022679"/>
    </source>
</evidence>
<dbReference type="GO" id="GO:0000139">
    <property type="term" value="C:Golgi membrane"/>
    <property type="evidence" value="ECO:0007669"/>
    <property type="project" value="UniProtKB-SubCell"/>
</dbReference>
<evidence type="ECO:0000256" key="5">
    <source>
        <dbReference type="ARBA" id="ARBA00022692"/>
    </source>
</evidence>
<gene>
    <name evidence="12" type="ORF">GPM918_LOCUS18417</name>
    <name evidence="11" type="ORF">OVA965_LOCUS3749</name>
    <name evidence="14" type="ORF">SRO942_LOCUS18414</name>
    <name evidence="13" type="ORF">TMI583_LOCUS3747</name>
</gene>
<protein>
    <recommendedName>
        <fullName evidence="10">Hexosyltransferase</fullName>
        <ecNumber evidence="10">2.4.1.-</ecNumber>
    </recommendedName>
</protein>
<evidence type="ECO:0000256" key="2">
    <source>
        <dbReference type="ARBA" id="ARBA00008661"/>
    </source>
</evidence>
<dbReference type="EMBL" id="CAJOBA010000927">
    <property type="protein sequence ID" value="CAF3565557.1"/>
    <property type="molecule type" value="Genomic_DNA"/>
</dbReference>
<keyword evidence="9 10" id="KW-0472">Membrane</keyword>
<dbReference type="InterPro" id="IPR002659">
    <property type="entry name" value="Glyco_trans_31"/>
</dbReference>
<evidence type="ECO:0000313" key="13">
    <source>
        <dbReference type="EMBL" id="CAF3565557.1"/>
    </source>
</evidence>
<keyword evidence="6 10" id="KW-0735">Signal-anchor</keyword>
<comment type="caution">
    <text evidence="12">The sequence shown here is derived from an EMBL/GenBank/DDBJ whole genome shotgun (WGS) entry which is preliminary data.</text>
</comment>
<dbReference type="EMBL" id="CAJNOK010000927">
    <property type="protein sequence ID" value="CAF0783674.1"/>
    <property type="molecule type" value="Genomic_DNA"/>
</dbReference>
<evidence type="ECO:0000313" key="12">
    <source>
        <dbReference type="EMBL" id="CAF1094166.1"/>
    </source>
</evidence>
<dbReference type="PANTHER" id="PTHR11214">
    <property type="entry name" value="BETA-1,3-N-ACETYLGLUCOSAMINYLTRANSFERASE"/>
    <property type="match status" value="1"/>
</dbReference>
<comment type="subcellular location">
    <subcellularLocation>
        <location evidence="1 10">Golgi apparatus membrane</location>
        <topology evidence="1 10">Single-pass type II membrane protein</topology>
    </subcellularLocation>
</comment>
<name>A0A814NIJ7_9BILA</name>
<evidence type="ECO:0000256" key="8">
    <source>
        <dbReference type="ARBA" id="ARBA00023034"/>
    </source>
</evidence>
<dbReference type="Proteomes" id="UP000663829">
    <property type="component" value="Unassembled WGS sequence"/>
</dbReference>
<dbReference type="Gene3D" id="3.90.550.50">
    <property type="match status" value="1"/>
</dbReference>
<dbReference type="AlphaFoldDB" id="A0A814NIJ7"/>
<organism evidence="12 15">
    <name type="scientific">Didymodactylos carnosus</name>
    <dbReference type="NCBI Taxonomy" id="1234261"/>
    <lineage>
        <taxon>Eukaryota</taxon>
        <taxon>Metazoa</taxon>
        <taxon>Spiralia</taxon>
        <taxon>Gnathifera</taxon>
        <taxon>Rotifera</taxon>
        <taxon>Eurotatoria</taxon>
        <taxon>Bdelloidea</taxon>
        <taxon>Philodinida</taxon>
        <taxon>Philodinidae</taxon>
        <taxon>Didymodactylos</taxon>
    </lineage>
</organism>
<evidence type="ECO:0000256" key="10">
    <source>
        <dbReference type="RuleBase" id="RU363063"/>
    </source>
</evidence>
<dbReference type="GO" id="GO:0016758">
    <property type="term" value="F:hexosyltransferase activity"/>
    <property type="evidence" value="ECO:0007669"/>
    <property type="project" value="InterPro"/>
</dbReference>
<evidence type="ECO:0000256" key="9">
    <source>
        <dbReference type="ARBA" id="ARBA00023136"/>
    </source>
</evidence>
<dbReference type="Proteomes" id="UP000677228">
    <property type="component" value="Unassembled WGS sequence"/>
</dbReference>
<reference evidence="12" key="1">
    <citation type="submission" date="2021-02" db="EMBL/GenBank/DDBJ databases">
        <authorList>
            <person name="Nowell W R."/>
        </authorList>
    </citation>
    <scope>NUCLEOTIDE SEQUENCE</scope>
</reference>
<dbReference type="Proteomes" id="UP000681722">
    <property type="component" value="Unassembled WGS sequence"/>
</dbReference>
<keyword evidence="7 10" id="KW-1133">Transmembrane helix</keyword>
<feature type="transmembrane region" description="Helical" evidence="10">
    <location>
        <begin position="18"/>
        <end position="35"/>
    </location>
</feature>
<dbReference type="EC" id="2.4.1.-" evidence="10"/>
<keyword evidence="8 10" id="KW-0333">Golgi apparatus</keyword>
<evidence type="ECO:0000256" key="1">
    <source>
        <dbReference type="ARBA" id="ARBA00004323"/>
    </source>
</evidence>
<sequence>MSYDNENDKFLSFTRKKCFIGILLLNGILGIMYYFRAQSITIKTPTNIVSFYEENIPTSLKTLRNIFKNDYIQNDLTSFYSTVHRELQLGFRCLRTNTSLLTQRMKRSKNLYQYEVNNSIACIHNKTIDLLIMIISKSDNYKVRDAIRRTWGNIGYLHSKTPFITIKLLFIIDLDENYIRNIYLENELFNDIIQVQLPPRYTLVTYRVMSILDWSARFCRQAKYIFKTDDDIFINSPLLIRYVLNLISTSISNITNSTSNIKQLKHFNPNSFDLYGYKHSNPGVFRHSDDLVSQRYVITDDEYPCSRYPDFLSGFGYLIPSVVRDALIYAFYYDDHPFRISDVYITGILPDYLDIRRTPMSNYNIRYSGSCDQFFDNYKQSFACASGEHHGDNTDVFILYNKYWKILKGNIQAIYA</sequence>
<dbReference type="EMBL" id="CAJNOQ010005314">
    <property type="protein sequence ID" value="CAF1094166.1"/>
    <property type="molecule type" value="Genomic_DNA"/>
</dbReference>
<keyword evidence="3 10" id="KW-0328">Glycosyltransferase</keyword>
<dbReference type="Pfam" id="PF01762">
    <property type="entry name" value="Galactosyl_T"/>
    <property type="match status" value="1"/>
</dbReference>
<keyword evidence="5 10" id="KW-0812">Transmembrane</keyword>
<dbReference type="GO" id="GO:0006493">
    <property type="term" value="P:protein O-linked glycosylation"/>
    <property type="evidence" value="ECO:0007669"/>
    <property type="project" value="TreeGrafter"/>
</dbReference>
<dbReference type="Proteomes" id="UP000682733">
    <property type="component" value="Unassembled WGS sequence"/>
</dbReference>
<evidence type="ECO:0000256" key="6">
    <source>
        <dbReference type="ARBA" id="ARBA00022968"/>
    </source>
</evidence>
<evidence type="ECO:0000313" key="15">
    <source>
        <dbReference type="Proteomes" id="UP000663829"/>
    </source>
</evidence>
<evidence type="ECO:0000313" key="11">
    <source>
        <dbReference type="EMBL" id="CAF0783674.1"/>
    </source>
</evidence>
<keyword evidence="15" id="KW-1185">Reference proteome</keyword>
<comment type="similarity">
    <text evidence="2 10">Belongs to the glycosyltransferase 31 family.</text>
</comment>
<proteinExistence type="inferred from homology"/>
<dbReference type="OrthoDB" id="5512589at2759"/>